<dbReference type="Proteomes" id="UP000298663">
    <property type="component" value="Unassembled WGS sequence"/>
</dbReference>
<reference evidence="1 2" key="2">
    <citation type="journal article" date="2019" name="G3 (Bethesda)">
        <title>Hybrid Assembly of the Genome of the Entomopathogenic Nematode Steinernema carpocapsae Identifies the X-Chromosome.</title>
        <authorList>
            <person name="Serra L."/>
            <person name="Macchietto M."/>
            <person name="Macias-Munoz A."/>
            <person name="McGill C.J."/>
            <person name="Rodriguez I.M."/>
            <person name="Rodriguez B."/>
            <person name="Murad R."/>
            <person name="Mortazavi A."/>
        </authorList>
    </citation>
    <scope>NUCLEOTIDE SEQUENCE [LARGE SCALE GENOMIC DNA]</scope>
    <source>
        <strain evidence="1 2">ALL</strain>
    </source>
</reference>
<evidence type="ECO:0000313" key="1">
    <source>
        <dbReference type="EMBL" id="TKR94886.1"/>
    </source>
</evidence>
<organism evidence="1 2">
    <name type="scientific">Steinernema carpocapsae</name>
    <name type="common">Entomopathogenic nematode</name>
    <dbReference type="NCBI Taxonomy" id="34508"/>
    <lineage>
        <taxon>Eukaryota</taxon>
        <taxon>Metazoa</taxon>
        <taxon>Ecdysozoa</taxon>
        <taxon>Nematoda</taxon>
        <taxon>Chromadorea</taxon>
        <taxon>Rhabditida</taxon>
        <taxon>Tylenchina</taxon>
        <taxon>Panagrolaimomorpha</taxon>
        <taxon>Strongyloidoidea</taxon>
        <taxon>Steinernematidae</taxon>
        <taxon>Steinernema</taxon>
    </lineage>
</organism>
<protein>
    <submittedName>
        <fullName evidence="1">Uncharacterized protein</fullName>
    </submittedName>
</protein>
<proteinExistence type="predicted"/>
<reference evidence="1 2" key="1">
    <citation type="journal article" date="2015" name="Genome Biol.">
        <title>Comparative genomics of Steinernema reveals deeply conserved gene regulatory networks.</title>
        <authorList>
            <person name="Dillman A.R."/>
            <person name="Macchietto M."/>
            <person name="Porter C.F."/>
            <person name="Rogers A."/>
            <person name="Williams B."/>
            <person name="Antoshechkin I."/>
            <person name="Lee M.M."/>
            <person name="Goodwin Z."/>
            <person name="Lu X."/>
            <person name="Lewis E.E."/>
            <person name="Goodrich-Blair H."/>
            <person name="Stock S.P."/>
            <person name="Adams B.J."/>
            <person name="Sternberg P.W."/>
            <person name="Mortazavi A."/>
        </authorList>
    </citation>
    <scope>NUCLEOTIDE SEQUENCE [LARGE SCALE GENOMIC DNA]</scope>
    <source>
        <strain evidence="1 2">ALL</strain>
    </source>
</reference>
<name>A0A4U5PEU4_STECR</name>
<dbReference type="AlphaFoldDB" id="A0A4U5PEU4"/>
<sequence>MGVRTAAVQVRDVVGHVDVQIKGSCCYVRVTLKVPKHSLEAKRNYAHLPRECAWIHTALSYPRILDHRVQVVHSWRSLSLVPDSKRLFKDFRTIFSLPEILLCVVPVQRVEHRQFLYSYRHFLCVGHWARDLLVQLQSH</sequence>
<dbReference type="EMBL" id="AZBU02000002">
    <property type="protein sequence ID" value="TKR94886.1"/>
    <property type="molecule type" value="Genomic_DNA"/>
</dbReference>
<evidence type="ECO:0000313" key="2">
    <source>
        <dbReference type="Proteomes" id="UP000298663"/>
    </source>
</evidence>
<keyword evidence="2" id="KW-1185">Reference proteome</keyword>
<accession>A0A4U5PEU4</accession>
<comment type="caution">
    <text evidence="1">The sequence shown here is derived from an EMBL/GenBank/DDBJ whole genome shotgun (WGS) entry which is preliminary data.</text>
</comment>
<gene>
    <name evidence="1" type="ORF">L596_009118</name>
</gene>